<comment type="caution">
    <text evidence="2">The sequence shown here is derived from an EMBL/GenBank/DDBJ whole genome shotgun (WGS) entry which is preliminary data.</text>
</comment>
<feature type="compositionally biased region" description="Basic residues" evidence="1">
    <location>
        <begin position="97"/>
        <end position="108"/>
    </location>
</feature>
<protein>
    <submittedName>
        <fullName evidence="2">U3 small nucleolar rna-associated protein</fullName>
    </submittedName>
</protein>
<dbReference type="AlphaFoldDB" id="A0A0J7KM29"/>
<evidence type="ECO:0000256" key="1">
    <source>
        <dbReference type="SAM" id="MobiDB-lite"/>
    </source>
</evidence>
<dbReference type="PaxDb" id="67767-A0A0J7KM29"/>
<feature type="region of interest" description="Disordered" evidence="1">
    <location>
        <begin position="72"/>
        <end position="111"/>
    </location>
</feature>
<gene>
    <name evidence="2" type="ORF">RF55_8801</name>
</gene>
<reference evidence="2 3" key="1">
    <citation type="submission" date="2015-04" db="EMBL/GenBank/DDBJ databases">
        <title>Lasius niger genome sequencing.</title>
        <authorList>
            <person name="Konorov E.A."/>
            <person name="Nikitin M.A."/>
            <person name="Kirill M.V."/>
            <person name="Chang P."/>
        </authorList>
    </citation>
    <scope>NUCLEOTIDE SEQUENCE [LARGE SCALE GENOMIC DNA]</scope>
    <source>
        <tissue evidence="2">Whole</tissue>
    </source>
</reference>
<accession>A0A0J7KM29</accession>
<evidence type="ECO:0000313" key="3">
    <source>
        <dbReference type="Proteomes" id="UP000036403"/>
    </source>
</evidence>
<dbReference type="Proteomes" id="UP000036403">
    <property type="component" value="Unassembled WGS sequence"/>
</dbReference>
<dbReference type="EMBL" id="LBMM01005634">
    <property type="protein sequence ID" value="KMQ91347.1"/>
    <property type="molecule type" value="Genomic_DNA"/>
</dbReference>
<name>A0A0J7KM29_LASNI</name>
<proteinExistence type="predicted"/>
<sequence>MVDRCCSPVWSSDAPVFPASAGAPCSEGFGASPPGSRDITALEQSLLDHIEALFAQRNSLHEDLGRIRREMDDPCMDSVSSALEEGPGEPKDTTEAKRRRTRRRRRRPTWGALPALRRPLWRRMERLHRPARGL</sequence>
<evidence type="ECO:0000313" key="2">
    <source>
        <dbReference type="EMBL" id="KMQ91347.1"/>
    </source>
</evidence>
<keyword evidence="3" id="KW-1185">Reference proteome</keyword>
<organism evidence="2 3">
    <name type="scientific">Lasius niger</name>
    <name type="common">Black garden ant</name>
    <dbReference type="NCBI Taxonomy" id="67767"/>
    <lineage>
        <taxon>Eukaryota</taxon>
        <taxon>Metazoa</taxon>
        <taxon>Ecdysozoa</taxon>
        <taxon>Arthropoda</taxon>
        <taxon>Hexapoda</taxon>
        <taxon>Insecta</taxon>
        <taxon>Pterygota</taxon>
        <taxon>Neoptera</taxon>
        <taxon>Endopterygota</taxon>
        <taxon>Hymenoptera</taxon>
        <taxon>Apocrita</taxon>
        <taxon>Aculeata</taxon>
        <taxon>Formicoidea</taxon>
        <taxon>Formicidae</taxon>
        <taxon>Formicinae</taxon>
        <taxon>Lasius</taxon>
        <taxon>Lasius</taxon>
    </lineage>
</organism>